<dbReference type="Proteomes" id="UP001066276">
    <property type="component" value="Chromosome 10"/>
</dbReference>
<comment type="function">
    <text evidence="9">Involved in the biogenesis of cilia. Required for the recruitment of PLK1 to centrosomes and S phase progression.</text>
</comment>
<keyword evidence="6" id="KW-0970">Cilium biogenesis/degradation</keyword>
<dbReference type="SMART" id="SM00667">
    <property type="entry name" value="LisH"/>
    <property type="match status" value="1"/>
</dbReference>
<feature type="region of interest" description="Disordered" evidence="13">
    <location>
        <begin position="146"/>
        <end position="172"/>
    </location>
</feature>
<protein>
    <recommendedName>
        <fullName evidence="10">Centrosomal protein 20</fullName>
    </recommendedName>
    <alternativeName>
        <fullName evidence="11">FGFR1OP N-terminal-like protein</fullName>
    </alternativeName>
    <alternativeName>
        <fullName evidence="12">LisH domain-containing protein FOPNL</fullName>
    </alternativeName>
</protein>
<dbReference type="PANTHER" id="PTHR15431">
    <property type="entry name" value="FGFR1 ONCOGENE PARTNER/LISH DOMAIN-CONTAINING PROTEIN"/>
    <property type="match status" value="1"/>
</dbReference>
<dbReference type="AlphaFoldDB" id="A0AAV7M0S1"/>
<dbReference type="PANTHER" id="PTHR15431:SF19">
    <property type="entry name" value="CENTROSOMAL PROTEIN 20-RELATED"/>
    <property type="match status" value="1"/>
</dbReference>
<dbReference type="GO" id="GO:0036064">
    <property type="term" value="C:ciliary basal body"/>
    <property type="evidence" value="ECO:0007669"/>
    <property type="project" value="TreeGrafter"/>
</dbReference>
<evidence type="ECO:0000256" key="11">
    <source>
        <dbReference type="ARBA" id="ARBA00076755"/>
    </source>
</evidence>
<dbReference type="PROSITE" id="PS50896">
    <property type="entry name" value="LISH"/>
    <property type="match status" value="1"/>
</dbReference>
<keyword evidence="16" id="KW-1185">Reference proteome</keyword>
<comment type="similarity">
    <text evidence="4">Belongs to the CEP43 family.</text>
</comment>
<sequence>MATVSELKAVVKDTLEKRGVLGQIKARVRAEVFNALDDQSEPRPQLSHENLLINELIREYLEFNKYRYTASVLSTESGQPDIPLDRQFLVSELNVVEDTNGSSIPLLYGIVSTFLQAKKEENVYPTFSKISAQQLPRRNLRDHNERKATDDLPEHLPSTSIGRPFTLKGTQR</sequence>
<keyword evidence="8" id="KW-0966">Cell projection</keyword>
<dbReference type="GO" id="GO:0034453">
    <property type="term" value="P:microtubule anchoring"/>
    <property type="evidence" value="ECO:0007669"/>
    <property type="project" value="InterPro"/>
</dbReference>
<reference evidence="15" key="1">
    <citation type="journal article" date="2022" name="bioRxiv">
        <title>Sequencing and chromosome-scale assembly of the giantPleurodeles waltlgenome.</title>
        <authorList>
            <person name="Brown T."/>
            <person name="Elewa A."/>
            <person name="Iarovenko S."/>
            <person name="Subramanian E."/>
            <person name="Araus A.J."/>
            <person name="Petzold A."/>
            <person name="Susuki M."/>
            <person name="Suzuki K.-i.T."/>
            <person name="Hayashi T."/>
            <person name="Toyoda A."/>
            <person name="Oliveira C."/>
            <person name="Osipova E."/>
            <person name="Leigh N.D."/>
            <person name="Simon A."/>
            <person name="Yun M.H."/>
        </authorList>
    </citation>
    <scope>NUCLEOTIDE SEQUENCE</scope>
    <source>
        <strain evidence="15">20211129_DDA</strain>
        <tissue evidence="15">Liver</tissue>
    </source>
</reference>
<dbReference type="InterPro" id="IPR006594">
    <property type="entry name" value="LisH"/>
</dbReference>
<evidence type="ECO:0000256" key="12">
    <source>
        <dbReference type="ARBA" id="ARBA00081996"/>
    </source>
</evidence>
<organism evidence="15 16">
    <name type="scientific">Pleurodeles waltl</name>
    <name type="common">Iberian ribbed newt</name>
    <dbReference type="NCBI Taxonomy" id="8319"/>
    <lineage>
        <taxon>Eukaryota</taxon>
        <taxon>Metazoa</taxon>
        <taxon>Chordata</taxon>
        <taxon>Craniata</taxon>
        <taxon>Vertebrata</taxon>
        <taxon>Euteleostomi</taxon>
        <taxon>Amphibia</taxon>
        <taxon>Batrachia</taxon>
        <taxon>Caudata</taxon>
        <taxon>Salamandroidea</taxon>
        <taxon>Salamandridae</taxon>
        <taxon>Pleurodelinae</taxon>
        <taxon>Pleurodeles</taxon>
    </lineage>
</organism>
<dbReference type="Gene3D" id="1.20.960.40">
    <property type="match status" value="1"/>
</dbReference>
<comment type="caution">
    <text evidence="15">The sequence shown here is derived from an EMBL/GenBank/DDBJ whole genome shotgun (WGS) entry which is preliminary data.</text>
</comment>
<gene>
    <name evidence="15" type="ORF">NDU88_002175</name>
</gene>
<dbReference type="GO" id="GO:0034451">
    <property type="term" value="C:centriolar satellite"/>
    <property type="evidence" value="ECO:0007669"/>
    <property type="project" value="UniProtKB-SubCell"/>
</dbReference>
<dbReference type="FunFam" id="1.20.960.40:FF:000002">
    <property type="entry name" value="LisH domain-containing protein FOPNL"/>
    <property type="match status" value="1"/>
</dbReference>
<proteinExistence type="inferred from homology"/>
<dbReference type="Pfam" id="PF09398">
    <property type="entry name" value="FOP_dimer"/>
    <property type="match status" value="1"/>
</dbReference>
<name>A0AAV7M0S1_PLEWA</name>
<comment type="subcellular location">
    <subcellularLocation>
        <location evidence="1">Cytoplasm</location>
        <location evidence="1">Cytoskeleton</location>
        <location evidence="1">Cilium basal body</location>
    </subcellularLocation>
    <subcellularLocation>
        <location evidence="3">Cytoplasm</location>
        <location evidence="3">Cytoskeleton</location>
        <location evidence="3">Microtubule organizing center</location>
        <location evidence="3">Centrosome</location>
        <location evidence="3">Centriolar satellite</location>
    </subcellularLocation>
    <subcellularLocation>
        <location evidence="2">Cytoplasmic granule</location>
    </subcellularLocation>
</comment>
<dbReference type="GO" id="GO:0031514">
    <property type="term" value="C:motile cilium"/>
    <property type="evidence" value="ECO:0007669"/>
    <property type="project" value="TreeGrafter"/>
</dbReference>
<keyword evidence="7" id="KW-0206">Cytoskeleton</keyword>
<evidence type="ECO:0000259" key="14">
    <source>
        <dbReference type="Pfam" id="PF09398"/>
    </source>
</evidence>
<evidence type="ECO:0000256" key="9">
    <source>
        <dbReference type="ARBA" id="ARBA00055043"/>
    </source>
</evidence>
<dbReference type="EMBL" id="JANPWB010000014">
    <property type="protein sequence ID" value="KAJ1097046.1"/>
    <property type="molecule type" value="Genomic_DNA"/>
</dbReference>
<keyword evidence="5" id="KW-0963">Cytoplasm</keyword>
<evidence type="ECO:0000256" key="2">
    <source>
        <dbReference type="ARBA" id="ARBA00004463"/>
    </source>
</evidence>
<dbReference type="InterPro" id="IPR018993">
    <property type="entry name" value="FOP_dimerisation-dom_N"/>
</dbReference>
<evidence type="ECO:0000313" key="15">
    <source>
        <dbReference type="EMBL" id="KAJ1097046.1"/>
    </source>
</evidence>
<evidence type="ECO:0000256" key="5">
    <source>
        <dbReference type="ARBA" id="ARBA00022490"/>
    </source>
</evidence>
<evidence type="ECO:0000256" key="7">
    <source>
        <dbReference type="ARBA" id="ARBA00023212"/>
    </source>
</evidence>
<accession>A0AAV7M0S1</accession>
<evidence type="ECO:0000256" key="10">
    <source>
        <dbReference type="ARBA" id="ARBA00070736"/>
    </source>
</evidence>
<evidence type="ECO:0000256" key="4">
    <source>
        <dbReference type="ARBA" id="ARBA00005385"/>
    </source>
</evidence>
<evidence type="ECO:0000256" key="1">
    <source>
        <dbReference type="ARBA" id="ARBA00004120"/>
    </source>
</evidence>
<dbReference type="GO" id="GO:0060271">
    <property type="term" value="P:cilium assembly"/>
    <property type="evidence" value="ECO:0007669"/>
    <property type="project" value="TreeGrafter"/>
</dbReference>
<feature type="domain" description="FGFR1 oncogene partner (FOP) N-terminal dimerisation" evidence="14">
    <location>
        <begin position="49"/>
        <end position="112"/>
    </location>
</feature>
<evidence type="ECO:0000313" key="16">
    <source>
        <dbReference type="Proteomes" id="UP001066276"/>
    </source>
</evidence>
<evidence type="ECO:0000256" key="3">
    <source>
        <dbReference type="ARBA" id="ARBA00004607"/>
    </source>
</evidence>
<evidence type="ECO:0000256" key="13">
    <source>
        <dbReference type="SAM" id="MobiDB-lite"/>
    </source>
</evidence>
<evidence type="ECO:0000256" key="6">
    <source>
        <dbReference type="ARBA" id="ARBA00022794"/>
    </source>
</evidence>
<evidence type="ECO:0000256" key="8">
    <source>
        <dbReference type="ARBA" id="ARBA00023273"/>
    </source>
</evidence>